<comment type="caution">
    <text evidence="1">The sequence shown here is derived from an EMBL/GenBank/DDBJ whole genome shotgun (WGS) entry which is preliminary data.</text>
</comment>
<reference evidence="1 2" key="1">
    <citation type="journal article" date="2021" name="BMC Genomics">
        <title>Datura genome reveals duplications of psychoactive alkaloid biosynthetic genes and high mutation rate following tissue culture.</title>
        <authorList>
            <person name="Rajewski A."/>
            <person name="Carter-House D."/>
            <person name="Stajich J."/>
            <person name="Litt A."/>
        </authorList>
    </citation>
    <scope>NUCLEOTIDE SEQUENCE [LARGE SCALE GENOMIC DNA]</scope>
    <source>
        <strain evidence="1">AR-01</strain>
    </source>
</reference>
<keyword evidence="2" id="KW-1185">Reference proteome</keyword>
<protein>
    <submittedName>
        <fullName evidence="1">Uncharacterized protein</fullName>
    </submittedName>
</protein>
<name>A0ABS8V366_DATST</name>
<evidence type="ECO:0000313" key="1">
    <source>
        <dbReference type="EMBL" id="MCD9640599.1"/>
    </source>
</evidence>
<sequence>RFDHDQSSYETTSSSLSYHLCFTPSSNAVQQVHTTDDYTTLASCSIHPLSQNNLRPLTRLRNKRFTMTVGSSEQVVARLVVSRRLGGGLK</sequence>
<gene>
    <name evidence="1" type="ORF">HAX54_025987</name>
</gene>
<dbReference type="EMBL" id="JACEIK010003157">
    <property type="protein sequence ID" value="MCD9640599.1"/>
    <property type="molecule type" value="Genomic_DNA"/>
</dbReference>
<evidence type="ECO:0000313" key="2">
    <source>
        <dbReference type="Proteomes" id="UP000823775"/>
    </source>
</evidence>
<organism evidence="1 2">
    <name type="scientific">Datura stramonium</name>
    <name type="common">Jimsonweed</name>
    <name type="synonym">Common thornapple</name>
    <dbReference type="NCBI Taxonomy" id="4076"/>
    <lineage>
        <taxon>Eukaryota</taxon>
        <taxon>Viridiplantae</taxon>
        <taxon>Streptophyta</taxon>
        <taxon>Embryophyta</taxon>
        <taxon>Tracheophyta</taxon>
        <taxon>Spermatophyta</taxon>
        <taxon>Magnoliopsida</taxon>
        <taxon>eudicotyledons</taxon>
        <taxon>Gunneridae</taxon>
        <taxon>Pentapetalae</taxon>
        <taxon>asterids</taxon>
        <taxon>lamiids</taxon>
        <taxon>Solanales</taxon>
        <taxon>Solanaceae</taxon>
        <taxon>Solanoideae</taxon>
        <taxon>Datureae</taxon>
        <taxon>Datura</taxon>
    </lineage>
</organism>
<accession>A0ABS8V366</accession>
<feature type="non-terminal residue" evidence="1">
    <location>
        <position position="1"/>
    </location>
</feature>
<proteinExistence type="predicted"/>
<dbReference type="Proteomes" id="UP000823775">
    <property type="component" value="Unassembled WGS sequence"/>
</dbReference>